<sequence>MADEKDPLARLAAFYTGLTPADLDRLETVYTPEARFKDPFNEVQGVAAIRRIFAHMFEGLESPRFEVHQRIPAQVALPLPPQGLDTCLLWHFHFRLRGRAFTLRGASHVHLAADGRADLHRDYWDAAEELYAKLPLLGGLMRWLQRRLAS</sequence>
<evidence type="ECO:0000313" key="2">
    <source>
        <dbReference type="EMBL" id="NDY91971.1"/>
    </source>
</evidence>
<gene>
    <name evidence="2" type="ORF">G3A44_12315</name>
</gene>
<protein>
    <submittedName>
        <fullName evidence="2">Nuclear transport factor 2 family protein</fullName>
    </submittedName>
</protein>
<dbReference type="AlphaFoldDB" id="A0A7C9PID0"/>
<dbReference type="InterPro" id="IPR037401">
    <property type="entry name" value="SnoaL-like"/>
</dbReference>
<comment type="caution">
    <text evidence="2">The sequence shown here is derived from an EMBL/GenBank/DDBJ whole genome shotgun (WGS) entry which is preliminary data.</text>
</comment>
<organism evidence="2 3">
    <name type="scientific">Ideonella livida</name>
    <dbReference type="NCBI Taxonomy" id="2707176"/>
    <lineage>
        <taxon>Bacteria</taxon>
        <taxon>Pseudomonadati</taxon>
        <taxon>Pseudomonadota</taxon>
        <taxon>Betaproteobacteria</taxon>
        <taxon>Burkholderiales</taxon>
        <taxon>Sphaerotilaceae</taxon>
        <taxon>Ideonella</taxon>
    </lineage>
</organism>
<reference evidence="2 3" key="1">
    <citation type="submission" date="2020-02" db="EMBL/GenBank/DDBJ databases">
        <title>Ideonella bacterium strain TBM-1.</title>
        <authorList>
            <person name="Chen W.-M."/>
        </authorList>
    </citation>
    <scope>NUCLEOTIDE SEQUENCE [LARGE SCALE GENOMIC DNA]</scope>
    <source>
        <strain evidence="2 3">TBM-1</strain>
    </source>
</reference>
<dbReference type="Proteomes" id="UP000484255">
    <property type="component" value="Unassembled WGS sequence"/>
</dbReference>
<name>A0A7C9PID0_9BURK</name>
<evidence type="ECO:0000259" key="1">
    <source>
        <dbReference type="Pfam" id="PF12680"/>
    </source>
</evidence>
<proteinExistence type="predicted"/>
<feature type="domain" description="SnoaL-like" evidence="1">
    <location>
        <begin position="12"/>
        <end position="117"/>
    </location>
</feature>
<keyword evidence="3" id="KW-1185">Reference proteome</keyword>
<accession>A0A7C9PID0</accession>
<dbReference type="EMBL" id="JAAGOH010000013">
    <property type="protein sequence ID" value="NDY91971.1"/>
    <property type="molecule type" value="Genomic_DNA"/>
</dbReference>
<dbReference type="Gene3D" id="3.10.450.50">
    <property type="match status" value="1"/>
</dbReference>
<dbReference type="SUPFAM" id="SSF54427">
    <property type="entry name" value="NTF2-like"/>
    <property type="match status" value="1"/>
</dbReference>
<dbReference type="InterPro" id="IPR032710">
    <property type="entry name" value="NTF2-like_dom_sf"/>
</dbReference>
<dbReference type="Pfam" id="PF12680">
    <property type="entry name" value="SnoaL_2"/>
    <property type="match status" value="1"/>
</dbReference>
<dbReference type="RefSeq" id="WP_163457820.1">
    <property type="nucleotide sequence ID" value="NZ_JAAGOH010000013.1"/>
</dbReference>
<evidence type="ECO:0000313" key="3">
    <source>
        <dbReference type="Proteomes" id="UP000484255"/>
    </source>
</evidence>